<reference evidence="2" key="1">
    <citation type="journal article" date="2019" name="MBio">
        <title>Virus Genomes from Deep Sea Sediments Expand the Ocean Megavirome and Support Independent Origins of Viral Gigantism.</title>
        <authorList>
            <person name="Backstrom D."/>
            <person name="Yutin N."/>
            <person name="Jorgensen S.L."/>
            <person name="Dharamshi J."/>
            <person name="Homa F."/>
            <person name="Zaremba-Niedwiedzka K."/>
            <person name="Spang A."/>
            <person name="Wolf Y.I."/>
            <person name="Koonin E.V."/>
            <person name="Ettema T.J."/>
        </authorList>
    </citation>
    <scope>NUCLEOTIDE SEQUENCE</scope>
</reference>
<protein>
    <submittedName>
        <fullName evidence="2">GATA zinc finger protein</fullName>
    </submittedName>
</protein>
<dbReference type="GO" id="GO:0006355">
    <property type="term" value="P:regulation of DNA-templated transcription"/>
    <property type="evidence" value="ECO:0007669"/>
    <property type="project" value="InterPro"/>
</dbReference>
<dbReference type="GO" id="GO:0043565">
    <property type="term" value="F:sequence-specific DNA binding"/>
    <property type="evidence" value="ECO:0007669"/>
    <property type="project" value="InterPro"/>
</dbReference>
<dbReference type="PROSITE" id="PS50114">
    <property type="entry name" value="GATA_ZN_FINGER_2"/>
    <property type="match status" value="1"/>
</dbReference>
<dbReference type="InterPro" id="IPR013088">
    <property type="entry name" value="Znf_NHR/GATA"/>
</dbReference>
<dbReference type="EMBL" id="MK500334">
    <property type="protein sequence ID" value="QBK86478.1"/>
    <property type="molecule type" value="Genomic_DNA"/>
</dbReference>
<dbReference type="Pfam" id="PF00320">
    <property type="entry name" value="GATA"/>
    <property type="match status" value="1"/>
</dbReference>
<dbReference type="SMART" id="SM00401">
    <property type="entry name" value="ZnF_GATA"/>
    <property type="match status" value="1"/>
</dbReference>
<evidence type="ECO:0000259" key="1">
    <source>
        <dbReference type="PROSITE" id="PS50114"/>
    </source>
</evidence>
<gene>
    <name evidence="2" type="ORF">LCMAC102_02730</name>
</gene>
<sequence>MKLIIWDAENATKSIFNKEVEVEYMETLQNVVEQIIPHQDWLYFVHVGKNGKFVKGDCLARSFTKVSVRLKKRNLATTSIKQFSFDQIPEQDKAIYELLKLRGNICFSCHTRDTPQWRRGWRIGNILCNACFMRLKSGSICTQCFFIYKKGWCRCQKIIDQ</sequence>
<dbReference type="Gene3D" id="3.30.50.10">
    <property type="entry name" value="Erythroid Transcription Factor GATA-1, subunit A"/>
    <property type="match status" value="1"/>
</dbReference>
<feature type="domain" description="GATA-type" evidence="1">
    <location>
        <begin position="100"/>
        <end position="136"/>
    </location>
</feature>
<evidence type="ECO:0000313" key="2">
    <source>
        <dbReference type="EMBL" id="QBK86478.1"/>
    </source>
</evidence>
<name>A0A481YTB0_9VIRU</name>
<dbReference type="CDD" id="cd00202">
    <property type="entry name" value="ZnF_GATA"/>
    <property type="match status" value="1"/>
</dbReference>
<dbReference type="InterPro" id="IPR000679">
    <property type="entry name" value="Znf_GATA"/>
</dbReference>
<proteinExistence type="predicted"/>
<dbReference type="SUPFAM" id="SSF57716">
    <property type="entry name" value="Glucocorticoid receptor-like (DNA-binding domain)"/>
    <property type="match status" value="1"/>
</dbReference>
<dbReference type="PROSITE" id="PS00344">
    <property type="entry name" value="GATA_ZN_FINGER_1"/>
    <property type="match status" value="1"/>
</dbReference>
<organism evidence="2">
    <name type="scientific">Marseillevirus LCMAC102</name>
    <dbReference type="NCBI Taxonomy" id="2506603"/>
    <lineage>
        <taxon>Viruses</taxon>
        <taxon>Varidnaviria</taxon>
        <taxon>Bamfordvirae</taxon>
        <taxon>Nucleocytoviricota</taxon>
        <taxon>Megaviricetes</taxon>
        <taxon>Pimascovirales</taxon>
        <taxon>Pimascovirales incertae sedis</taxon>
        <taxon>Marseilleviridae</taxon>
    </lineage>
</organism>
<dbReference type="GO" id="GO:0008270">
    <property type="term" value="F:zinc ion binding"/>
    <property type="evidence" value="ECO:0007669"/>
    <property type="project" value="InterPro"/>
</dbReference>
<accession>A0A481YTB0</accession>